<keyword evidence="3" id="KW-1185">Reference proteome</keyword>
<protein>
    <submittedName>
        <fullName evidence="2">Uncharacterized protein</fullName>
    </submittedName>
</protein>
<reference evidence="2" key="1">
    <citation type="journal article" date="2018" name="Genome Biol. Evol.">
        <title>Genomics and development of Lentinus tigrinus, a white-rot wood-decaying mushroom with dimorphic fruiting bodies.</title>
        <authorList>
            <person name="Wu B."/>
            <person name="Xu Z."/>
            <person name="Knudson A."/>
            <person name="Carlson A."/>
            <person name="Chen N."/>
            <person name="Kovaka S."/>
            <person name="LaButti K."/>
            <person name="Lipzen A."/>
            <person name="Pennachio C."/>
            <person name="Riley R."/>
            <person name="Schakwitz W."/>
            <person name="Umezawa K."/>
            <person name="Ohm R.A."/>
            <person name="Grigoriev I.V."/>
            <person name="Nagy L.G."/>
            <person name="Gibbons J."/>
            <person name="Hibbett D."/>
        </authorList>
    </citation>
    <scope>NUCLEOTIDE SEQUENCE [LARGE SCALE GENOMIC DNA]</scope>
    <source>
        <strain evidence="2">ALCF2SS1-6</strain>
    </source>
</reference>
<dbReference type="Proteomes" id="UP000313359">
    <property type="component" value="Unassembled WGS sequence"/>
</dbReference>
<feature type="region of interest" description="Disordered" evidence="1">
    <location>
        <begin position="1"/>
        <end position="36"/>
    </location>
</feature>
<accession>A0A5C2S0Q9</accession>
<dbReference type="AlphaFoldDB" id="A0A5C2S0Q9"/>
<gene>
    <name evidence="2" type="ORF">L227DRAFT_242418</name>
</gene>
<name>A0A5C2S0Q9_9APHY</name>
<proteinExistence type="predicted"/>
<evidence type="ECO:0000313" key="2">
    <source>
        <dbReference type="EMBL" id="RPD56957.1"/>
    </source>
</evidence>
<dbReference type="EMBL" id="ML122284">
    <property type="protein sequence ID" value="RPD56957.1"/>
    <property type="molecule type" value="Genomic_DNA"/>
</dbReference>
<evidence type="ECO:0000313" key="3">
    <source>
        <dbReference type="Proteomes" id="UP000313359"/>
    </source>
</evidence>
<feature type="compositionally biased region" description="Basic and acidic residues" evidence="1">
    <location>
        <begin position="1"/>
        <end position="19"/>
    </location>
</feature>
<evidence type="ECO:0000256" key="1">
    <source>
        <dbReference type="SAM" id="MobiDB-lite"/>
    </source>
</evidence>
<sequence length="70" mass="7840">MTTTHETRRSAWVHDDRLPAARPCQKPITSSRAPELPRAAVPSTVIPIPMHVLVHANVQYTVAVPSRYAW</sequence>
<organism evidence="2 3">
    <name type="scientific">Lentinus tigrinus ALCF2SS1-6</name>
    <dbReference type="NCBI Taxonomy" id="1328759"/>
    <lineage>
        <taxon>Eukaryota</taxon>
        <taxon>Fungi</taxon>
        <taxon>Dikarya</taxon>
        <taxon>Basidiomycota</taxon>
        <taxon>Agaricomycotina</taxon>
        <taxon>Agaricomycetes</taxon>
        <taxon>Polyporales</taxon>
        <taxon>Polyporaceae</taxon>
        <taxon>Lentinus</taxon>
    </lineage>
</organism>